<proteinExistence type="inferred from homology"/>
<dbReference type="InterPro" id="IPR016193">
    <property type="entry name" value="Cytidine_deaminase-like"/>
</dbReference>
<evidence type="ECO:0000256" key="16">
    <source>
        <dbReference type="PIRSR" id="PIRSR006769-3"/>
    </source>
</evidence>
<comment type="catalytic activity">
    <reaction evidence="13">
        <text>5-amino-6-(5-phospho-D-ribitylamino)uracil + NADP(+) = 5-amino-6-(5-phospho-D-ribosylamino)uracil + NADPH + H(+)</text>
        <dbReference type="Rhea" id="RHEA:17845"/>
        <dbReference type="ChEBI" id="CHEBI:15378"/>
        <dbReference type="ChEBI" id="CHEBI:57783"/>
        <dbReference type="ChEBI" id="CHEBI:58349"/>
        <dbReference type="ChEBI" id="CHEBI:58421"/>
        <dbReference type="ChEBI" id="CHEBI:58453"/>
        <dbReference type="EC" id="1.1.1.193"/>
    </reaction>
</comment>
<sequence>MEDEIYMRRCLQLAQNGKQLAKPNPMVGAVIVSHGRIIGEGYHVRCGEGHAEVNAFAHVRPEDEPLLGDATLYVSLEPCSHYGKTPPCADLIVRKGVRRCVIGCVDPFAKVHGRGIQRLREAGIAVTVGVLEAECRALNRRFITCNTEHRPYLILKWAQTQNGFIGDASGQPLSLSTPVTWRLVHQLRAECDAILVGHTTFSTDHPQLNTRYWSGASPQRIVLSRTLAAQNATLPGWHVAGNIDELLPQLHAEHCQSLLVEGGTATLNSFLARGLWDEVRIETAPILIKGGTPAPAMPTDFCSEQHQIIDRNTITTLCKSFSLQPKS</sequence>
<evidence type="ECO:0000256" key="1">
    <source>
        <dbReference type="ARBA" id="ARBA00002151"/>
    </source>
</evidence>
<keyword evidence="6 13" id="KW-0686">Riboflavin biosynthesis</keyword>
<evidence type="ECO:0000313" key="18">
    <source>
        <dbReference type="EMBL" id="SJZ50499.1"/>
    </source>
</evidence>
<dbReference type="eggNOG" id="COG0117">
    <property type="taxonomic scope" value="Bacteria"/>
</dbReference>
<evidence type="ECO:0000256" key="10">
    <source>
        <dbReference type="ARBA" id="ARBA00022857"/>
    </source>
</evidence>
<dbReference type="SUPFAM" id="SSF53597">
    <property type="entry name" value="Dihydrofolate reductase-like"/>
    <property type="match status" value="1"/>
</dbReference>
<dbReference type="SUPFAM" id="SSF53927">
    <property type="entry name" value="Cytidine deaminase-like"/>
    <property type="match status" value="1"/>
</dbReference>
<dbReference type="Proteomes" id="UP000190065">
    <property type="component" value="Unassembled WGS sequence"/>
</dbReference>
<feature type="binding site" evidence="15">
    <location>
        <position position="204"/>
    </location>
    <ligand>
        <name>NADP(+)</name>
        <dbReference type="ChEBI" id="CHEBI:58349"/>
    </ligand>
</feature>
<dbReference type="PIRSF" id="PIRSF006769">
    <property type="entry name" value="RibD"/>
    <property type="match status" value="1"/>
</dbReference>
<evidence type="ECO:0000256" key="7">
    <source>
        <dbReference type="ARBA" id="ARBA00022723"/>
    </source>
</evidence>
<dbReference type="InterPro" id="IPR024072">
    <property type="entry name" value="DHFR-like_dom_sf"/>
</dbReference>
<feature type="active site" description="Proton donor" evidence="14">
    <location>
        <position position="52"/>
    </location>
</feature>
<evidence type="ECO:0000256" key="8">
    <source>
        <dbReference type="ARBA" id="ARBA00022801"/>
    </source>
</evidence>
<dbReference type="GO" id="GO:0008703">
    <property type="term" value="F:5-amino-6-(5-phosphoribosylamino)uracil reductase activity"/>
    <property type="evidence" value="ECO:0007669"/>
    <property type="project" value="UniProtKB-EC"/>
</dbReference>
<evidence type="ECO:0000259" key="17">
    <source>
        <dbReference type="PROSITE" id="PS51747"/>
    </source>
</evidence>
<feature type="binding site" evidence="15">
    <location>
        <position position="261"/>
    </location>
    <ligand>
        <name>substrate</name>
    </ligand>
</feature>
<feature type="domain" description="CMP/dCMP-type deaminase" evidence="17">
    <location>
        <begin position="1"/>
        <end position="127"/>
    </location>
</feature>
<dbReference type="Gene3D" id="3.40.140.10">
    <property type="entry name" value="Cytidine Deaminase, domain 2"/>
    <property type="match status" value="1"/>
</dbReference>
<dbReference type="GO" id="GO:0008835">
    <property type="term" value="F:diaminohydroxyphosphoribosylaminopyrimidine deaminase activity"/>
    <property type="evidence" value="ECO:0007669"/>
    <property type="project" value="UniProtKB-EC"/>
</dbReference>
<dbReference type="FunFam" id="3.40.140.10:FF:000025">
    <property type="entry name" value="Riboflavin biosynthesis protein RibD"/>
    <property type="match status" value="1"/>
</dbReference>
<keyword evidence="11 13" id="KW-0560">Oxidoreductase</keyword>
<dbReference type="InterPro" id="IPR002125">
    <property type="entry name" value="CMP_dCMP_dom"/>
</dbReference>
<evidence type="ECO:0000256" key="9">
    <source>
        <dbReference type="ARBA" id="ARBA00022833"/>
    </source>
</evidence>
<feature type="binding site" evidence="15">
    <location>
        <position position="200"/>
    </location>
    <ligand>
        <name>NADP(+)</name>
        <dbReference type="ChEBI" id="CHEBI:58349"/>
    </ligand>
</feature>
<feature type="binding site" evidence="15">
    <location>
        <begin position="263"/>
        <end position="269"/>
    </location>
    <ligand>
        <name>NADP(+)</name>
        <dbReference type="ChEBI" id="CHEBI:58349"/>
    </ligand>
</feature>
<comment type="cofactor">
    <cofactor evidence="13 16">
        <name>Zn(2+)</name>
        <dbReference type="ChEBI" id="CHEBI:29105"/>
    </cofactor>
    <text evidence="13 16">Binds 1 zinc ion.</text>
</comment>
<dbReference type="RefSeq" id="WP_025069800.1">
    <property type="nucleotide sequence ID" value="NZ_FUXK01000003.1"/>
</dbReference>
<dbReference type="AlphaFoldDB" id="A0A1T4L717"/>
<comment type="catalytic activity">
    <reaction evidence="13">
        <text>2,5-diamino-6-hydroxy-4-(5-phosphoribosylamino)-pyrimidine + H2O + H(+) = 5-amino-6-(5-phospho-D-ribosylamino)uracil + NH4(+)</text>
        <dbReference type="Rhea" id="RHEA:21868"/>
        <dbReference type="ChEBI" id="CHEBI:15377"/>
        <dbReference type="ChEBI" id="CHEBI:15378"/>
        <dbReference type="ChEBI" id="CHEBI:28938"/>
        <dbReference type="ChEBI" id="CHEBI:58453"/>
        <dbReference type="ChEBI" id="CHEBI:58614"/>
        <dbReference type="EC" id="3.5.4.26"/>
    </reaction>
</comment>
<evidence type="ECO:0000256" key="2">
    <source>
        <dbReference type="ARBA" id="ARBA00004882"/>
    </source>
</evidence>
<keyword evidence="8 13" id="KW-0378">Hydrolase</keyword>
<evidence type="ECO:0000256" key="13">
    <source>
        <dbReference type="PIRNR" id="PIRNR006769"/>
    </source>
</evidence>
<dbReference type="InterPro" id="IPR004794">
    <property type="entry name" value="Eubact_RibD"/>
</dbReference>
<dbReference type="PROSITE" id="PS51747">
    <property type="entry name" value="CYT_DCMP_DEAMINASES_2"/>
    <property type="match status" value="1"/>
</dbReference>
<accession>A0A1T4L717</accession>
<name>A0A1T4L717_9BACT</name>
<feature type="binding site" evidence="15">
    <location>
        <position position="208"/>
    </location>
    <ligand>
        <name>substrate</name>
    </ligand>
</feature>
<dbReference type="PANTHER" id="PTHR38011">
    <property type="entry name" value="DIHYDROFOLATE REDUCTASE FAMILY PROTEIN (AFU_ORTHOLOGUE AFUA_8G06820)"/>
    <property type="match status" value="1"/>
</dbReference>
<dbReference type="CDD" id="cd01284">
    <property type="entry name" value="Riboflavin_deaminase-reductase"/>
    <property type="match status" value="1"/>
</dbReference>
<comment type="pathway">
    <text evidence="3 13">Cofactor biosynthesis; riboflavin biosynthesis; 5-amino-6-(D-ribitylamino)uracil from GTP: step 3/4.</text>
</comment>
<feature type="binding site" evidence="16">
    <location>
        <position position="50"/>
    </location>
    <ligand>
        <name>Zn(2+)</name>
        <dbReference type="ChEBI" id="CHEBI:29105"/>
        <note>catalytic</note>
    </ligand>
</feature>
<dbReference type="STRING" id="28136.SAMN02745202_00312"/>
<evidence type="ECO:0000256" key="6">
    <source>
        <dbReference type="ARBA" id="ARBA00022619"/>
    </source>
</evidence>
<keyword evidence="10 13" id="KW-0521">NADP</keyword>
<dbReference type="InterPro" id="IPR002734">
    <property type="entry name" value="RibDG_C"/>
</dbReference>
<dbReference type="NCBIfam" id="TIGR00326">
    <property type="entry name" value="eubact_ribD"/>
    <property type="match status" value="1"/>
</dbReference>
<evidence type="ECO:0000256" key="4">
    <source>
        <dbReference type="ARBA" id="ARBA00005259"/>
    </source>
</evidence>
<keyword evidence="7 13" id="KW-0479">Metal-binding</keyword>
<dbReference type="EC" id="1.1.1.193" evidence="13"/>
<organism evidence="18 19">
    <name type="scientific">Segatella oulorum</name>
    <dbReference type="NCBI Taxonomy" id="28136"/>
    <lineage>
        <taxon>Bacteria</taxon>
        <taxon>Pseudomonadati</taxon>
        <taxon>Bacteroidota</taxon>
        <taxon>Bacteroidia</taxon>
        <taxon>Bacteroidales</taxon>
        <taxon>Prevotellaceae</taxon>
        <taxon>Segatella</taxon>
    </lineage>
</organism>
<reference evidence="18 19" key="1">
    <citation type="submission" date="2017-02" db="EMBL/GenBank/DDBJ databases">
        <authorList>
            <person name="Peterson S.W."/>
        </authorList>
    </citation>
    <scope>NUCLEOTIDE SEQUENCE [LARGE SCALE GENOMIC DNA]</scope>
    <source>
        <strain evidence="18 19">ATCC 43324</strain>
    </source>
</reference>
<evidence type="ECO:0000256" key="5">
    <source>
        <dbReference type="ARBA" id="ARBA00007417"/>
    </source>
</evidence>
<feature type="binding site" evidence="15">
    <location>
        <position position="188"/>
    </location>
    <ligand>
        <name>substrate</name>
    </ligand>
</feature>
<feature type="binding site" evidence="15">
    <location>
        <position position="158"/>
    </location>
    <ligand>
        <name>NADP(+)</name>
        <dbReference type="ChEBI" id="CHEBI:58349"/>
    </ligand>
</feature>
<keyword evidence="9 13" id="KW-0862">Zinc</keyword>
<comment type="similarity">
    <text evidence="4 13">In the N-terminal section; belongs to the cytidine and deoxycytidylate deaminase family.</text>
</comment>
<evidence type="ECO:0000313" key="19">
    <source>
        <dbReference type="Proteomes" id="UP000190065"/>
    </source>
</evidence>
<dbReference type="GO" id="GO:0046872">
    <property type="term" value="F:metal ion binding"/>
    <property type="evidence" value="ECO:0007669"/>
    <property type="project" value="UniProtKB-KW"/>
</dbReference>
<dbReference type="UniPathway" id="UPA00275">
    <property type="reaction ID" value="UER00401"/>
</dbReference>
<comment type="similarity">
    <text evidence="5 13">In the C-terminal section; belongs to the HTP reductase family.</text>
</comment>
<dbReference type="EC" id="3.5.4.26" evidence="13"/>
<dbReference type="GO" id="GO:0009231">
    <property type="term" value="P:riboflavin biosynthetic process"/>
    <property type="evidence" value="ECO:0007669"/>
    <property type="project" value="UniProtKB-UniPathway"/>
</dbReference>
<feature type="binding site" evidence="16">
    <location>
        <position position="88"/>
    </location>
    <ligand>
        <name>Zn(2+)</name>
        <dbReference type="ChEBI" id="CHEBI:29105"/>
        <note>catalytic</note>
    </ligand>
</feature>
<evidence type="ECO:0000256" key="11">
    <source>
        <dbReference type="ARBA" id="ARBA00023002"/>
    </source>
</evidence>
<feature type="binding site" evidence="16">
    <location>
        <position position="79"/>
    </location>
    <ligand>
        <name>Zn(2+)</name>
        <dbReference type="ChEBI" id="CHEBI:29105"/>
        <note>catalytic</note>
    </ligand>
</feature>
<comment type="pathway">
    <text evidence="2 13">Cofactor biosynthesis; riboflavin biosynthesis; 5-amino-6-(D-ribitylamino)uracil from GTP: step 2/4.</text>
</comment>
<evidence type="ECO:0000256" key="12">
    <source>
        <dbReference type="ARBA" id="ARBA00023268"/>
    </source>
</evidence>
<keyword evidence="12" id="KW-0511">Multifunctional enzyme</keyword>
<gene>
    <name evidence="18" type="ORF">SAMN02745202_00312</name>
</gene>
<dbReference type="Pfam" id="PF01872">
    <property type="entry name" value="RibD_C"/>
    <property type="match status" value="1"/>
</dbReference>
<dbReference type="Gene3D" id="3.40.430.10">
    <property type="entry name" value="Dihydrofolate Reductase, subunit A"/>
    <property type="match status" value="2"/>
</dbReference>
<protein>
    <recommendedName>
        <fullName evidence="13">Riboflavin biosynthesis protein RibD</fullName>
    </recommendedName>
    <domain>
        <recommendedName>
            <fullName evidence="13">Diaminohydroxyphosphoribosylaminopyrimidine deaminase</fullName>
            <shortName evidence="13">DRAP deaminase</shortName>
            <ecNumber evidence="13">3.5.4.26</ecNumber>
        </recommendedName>
        <alternativeName>
            <fullName evidence="13">Riboflavin-specific deaminase</fullName>
        </alternativeName>
    </domain>
    <domain>
        <recommendedName>
            <fullName evidence="13">5-amino-6-(5-phosphoribosylamino)uracil reductase</fullName>
            <ecNumber evidence="13">1.1.1.193</ecNumber>
        </recommendedName>
        <alternativeName>
            <fullName evidence="13">HTP reductase</fullName>
        </alternativeName>
    </domain>
</protein>
<dbReference type="PANTHER" id="PTHR38011:SF7">
    <property type="entry name" value="2,5-DIAMINO-6-RIBOSYLAMINO-4(3H)-PYRIMIDINONE 5'-PHOSPHATE REDUCTASE"/>
    <property type="match status" value="1"/>
</dbReference>
<evidence type="ECO:0000256" key="14">
    <source>
        <dbReference type="PIRSR" id="PIRSR006769-1"/>
    </source>
</evidence>
<dbReference type="Pfam" id="PF00383">
    <property type="entry name" value="dCMP_cyt_deam_1"/>
    <property type="match status" value="1"/>
</dbReference>
<dbReference type="eggNOG" id="COG1985">
    <property type="taxonomic scope" value="Bacteria"/>
</dbReference>
<dbReference type="InterPro" id="IPR050765">
    <property type="entry name" value="Riboflavin_Biosynth_HTPR"/>
</dbReference>
<comment type="function">
    <text evidence="1 13">Converts 2,5-diamino-6-(ribosylamino)-4(3h)-pyrimidinone 5'-phosphate into 5-amino-6-(ribosylamino)-2,4(1h,3h)-pyrimidinedione 5'-phosphate.</text>
</comment>
<feature type="binding site" evidence="15">
    <location>
        <position position="211"/>
    </location>
    <ligand>
        <name>substrate</name>
    </ligand>
</feature>
<evidence type="ECO:0000256" key="3">
    <source>
        <dbReference type="ARBA" id="ARBA00004910"/>
    </source>
</evidence>
<dbReference type="EMBL" id="FUXK01000003">
    <property type="protein sequence ID" value="SJZ50499.1"/>
    <property type="molecule type" value="Genomic_DNA"/>
</dbReference>
<evidence type="ECO:0000256" key="15">
    <source>
        <dbReference type="PIRSR" id="PIRSR006769-2"/>
    </source>
</evidence>